<organism evidence="1 2">
    <name type="scientific">Paragonimus heterotremus</name>
    <dbReference type="NCBI Taxonomy" id="100268"/>
    <lineage>
        <taxon>Eukaryota</taxon>
        <taxon>Metazoa</taxon>
        <taxon>Spiralia</taxon>
        <taxon>Lophotrochozoa</taxon>
        <taxon>Platyhelminthes</taxon>
        <taxon>Trematoda</taxon>
        <taxon>Digenea</taxon>
        <taxon>Plagiorchiida</taxon>
        <taxon>Troglotremata</taxon>
        <taxon>Troglotrematidae</taxon>
        <taxon>Paragonimus</taxon>
    </lineage>
</organism>
<keyword evidence="2" id="KW-1185">Reference proteome</keyword>
<dbReference type="AlphaFoldDB" id="A0A8J4SNW3"/>
<gene>
    <name evidence="1" type="ORF">PHET_06079</name>
</gene>
<evidence type="ECO:0000313" key="2">
    <source>
        <dbReference type="Proteomes" id="UP000748531"/>
    </source>
</evidence>
<dbReference type="Proteomes" id="UP000748531">
    <property type="component" value="Unassembled WGS sequence"/>
</dbReference>
<protein>
    <submittedName>
        <fullName evidence="1">Uncharacterized protein</fullName>
    </submittedName>
</protein>
<dbReference type="EMBL" id="LUCH01003102">
    <property type="protein sequence ID" value="KAF5400545.1"/>
    <property type="molecule type" value="Genomic_DNA"/>
</dbReference>
<proteinExistence type="predicted"/>
<accession>A0A8J4SNW3</accession>
<evidence type="ECO:0000313" key="1">
    <source>
        <dbReference type="EMBL" id="KAF5400545.1"/>
    </source>
</evidence>
<name>A0A8J4SNW3_9TREM</name>
<comment type="caution">
    <text evidence="1">The sequence shown here is derived from an EMBL/GenBank/DDBJ whole genome shotgun (WGS) entry which is preliminary data.</text>
</comment>
<sequence>MLNDSSAGITSVNRLYKLEDTEEHSKQRFIRVGEENEQANSRSGCCCDVHLFNGGYVQQTLCAQVQPRLYSMQQCVQNESGRTQNMSAELSNKPV</sequence>
<reference evidence="1" key="1">
    <citation type="submission" date="2019-05" db="EMBL/GenBank/DDBJ databases">
        <title>Annotation for the trematode Paragonimus heterotremus.</title>
        <authorList>
            <person name="Choi Y.-J."/>
        </authorList>
    </citation>
    <scope>NUCLEOTIDE SEQUENCE</scope>
    <source>
        <strain evidence="1">LC</strain>
    </source>
</reference>